<dbReference type="AlphaFoldDB" id="A0A1Y2HWJ9"/>
<proteinExistence type="predicted"/>
<reference evidence="2 3" key="1">
    <citation type="submission" date="2016-07" db="EMBL/GenBank/DDBJ databases">
        <title>Pervasive Adenine N6-methylation of Active Genes in Fungi.</title>
        <authorList>
            <consortium name="DOE Joint Genome Institute"/>
            <person name="Mondo S.J."/>
            <person name="Dannebaum R.O."/>
            <person name="Kuo R.C."/>
            <person name="Labutti K."/>
            <person name="Haridas S."/>
            <person name="Kuo A."/>
            <person name="Salamov A."/>
            <person name="Ahrendt S.R."/>
            <person name="Lipzen A."/>
            <person name="Sullivan W."/>
            <person name="Andreopoulos W.B."/>
            <person name="Clum A."/>
            <person name="Lindquist E."/>
            <person name="Daum C."/>
            <person name="Ramamoorthy G.K."/>
            <person name="Gryganskyi A."/>
            <person name="Culley D."/>
            <person name="Magnuson J.K."/>
            <person name="James T.Y."/>
            <person name="O'Malley M.A."/>
            <person name="Stajich J.E."/>
            <person name="Spatafora J.W."/>
            <person name="Visel A."/>
            <person name="Grigoriev I.V."/>
        </authorList>
    </citation>
    <scope>NUCLEOTIDE SEQUENCE [LARGE SCALE GENOMIC DNA]</scope>
    <source>
        <strain evidence="2 3">PL171</strain>
    </source>
</reference>
<feature type="compositionally biased region" description="Low complexity" evidence="1">
    <location>
        <begin position="92"/>
        <end position="107"/>
    </location>
</feature>
<evidence type="ECO:0000313" key="2">
    <source>
        <dbReference type="EMBL" id="ORZ38978.1"/>
    </source>
</evidence>
<protein>
    <submittedName>
        <fullName evidence="2">Uncharacterized protein</fullName>
    </submittedName>
</protein>
<keyword evidence="3" id="KW-1185">Reference proteome</keyword>
<dbReference type="EMBL" id="MCFL01000007">
    <property type="protein sequence ID" value="ORZ38978.1"/>
    <property type="molecule type" value="Genomic_DNA"/>
</dbReference>
<organism evidence="2 3">
    <name type="scientific">Catenaria anguillulae PL171</name>
    <dbReference type="NCBI Taxonomy" id="765915"/>
    <lineage>
        <taxon>Eukaryota</taxon>
        <taxon>Fungi</taxon>
        <taxon>Fungi incertae sedis</taxon>
        <taxon>Blastocladiomycota</taxon>
        <taxon>Blastocladiomycetes</taxon>
        <taxon>Blastocladiales</taxon>
        <taxon>Catenariaceae</taxon>
        <taxon>Catenaria</taxon>
    </lineage>
</organism>
<evidence type="ECO:0000256" key="1">
    <source>
        <dbReference type="SAM" id="MobiDB-lite"/>
    </source>
</evidence>
<gene>
    <name evidence="2" type="ORF">BCR44DRAFT_1510810</name>
</gene>
<sequence>MNTLKALIMTPQDESITDIAQGLDNMEVDAAAKQIKTIQYPPDPPTPRPPRPEMQTKVSGNARDGFKTKRGTRAGKNKKNKKYHHYKPAPKPEAAASAAGGVVVNVNHYHHHHKK</sequence>
<comment type="caution">
    <text evidence="2">The sequence shown here is derived from an EMBL/GenBank/DDBJ whole genome shotgun (WGS) entry which is preliminary data.</text>
</comment>
<accession>A0A1Y2HWJ9</accession>
<feature type="non-terminal residue" evidence="2">
    <location>
        <position position="1"/>
    </location>
</feature>
<dbReference type="Proteomes" id="UP000193411">
    <property type="component" value="Unassembled WGS sequence"/>
</dbReference>
<feature type="region of interest" description="Disordered" evidence="1">
    <location>
        <begin position="33"/>
        <end position="115"/>
    </location>
</feature>
<feature type="compositionally biased region" description="Basic residues" evidence="1">
    <location>
        <begin position="68"/>
        <end position="88"/>
    </location>
</feature>
<evidence type="ECO:0000313" key="3">
    <source>
        <dbReference type="Proteomes" id="UP000193411"/>
    </source>
</evidence>
<name>A0A1Y2HWJ9_9FUNG</name>